<evidence type="ECO:0000313" key="5">
    <source>
        <dbReference type="Proteomes" id="UP001152755"/>
    </source>
</evidence>
<dbReference type="Proteomes" id="UP001152755">
    <property type="component" value="Unassembled WGS sequence"/>
</dbReference>
<dbReference type="InterPro" id="IPR050923">
    <property type="entry name" value="Cell_Proc_Reg/RNA_Proc"/>
</dbReference>
<dbReference type="InterPro" id="IPR042287">
    <property type="entry name" value="FhaA_N_sf"/>
</dbReference>
<evidence type="ECO:0000256" key="2">
    <source>
        <dbReference type="SAM" id="MobiDB-lite"/>
    </source>
</evidence>
<accession>A0A9X4M338</accession>
<dbReference type="AlphaFoldDB" id="A0A9X4M338"/>
<dbReference type="Gene3D" id="2.60.200.20">
    <property type="match status" value="1"/>
</dbReference>
<dbReference type="PROSITE" id="PS50006">
    <property type="entry name" value="FHA_DOMAIN"/>
    <property type="match status" value="1"/>
</dbReference>
<comment type="caution">
    <text evidence="4">The sequence shown here is derived from an EMBL/GenBank/DDBJ whole genome shotgun (WGS) entry which is preliminary data.</text>
</comment>
<evidence type="ECO:0000313" key="4">
    <source>
        <dbReference type="EMBL" id="MDG3017173.1"/>
    </source>
</evidence>
<dbReference type="SMART" id="SM00240">
    <property type="entry name" value="FHA"/>
    <property type="match status" value="1"/>
</dbReference>
<proteinExistence type="predicted"/>
<keyword evidence="5" id="KW-1185">Reference proteome</keyword>
<dbReference type="CDD" id="cd22668">
    <property type="entry name" value="FHA_FhaA-like"/>
    <property type="match status" value="1"/>
</dbReference>
<dbReference type="SUPFAM" id="SSF49879">
    <property type="entry name" value="SMAD/FHA domain"/>
    <property type="match status" value="1"/>
</dbReference>
<dbReference type="InterPro" id="IPR000253">
    <property type="entry name" value="FHA_dom"/>
</dbReference>
<evidence type="ECO:0000259" key="3">
    <source>
        <dbReference type="PROSITE" id="PS50006"/>
    </source>
</evidence>
<sequence length="403" mass="43057">MGFVQRFERKLEDAVGDAFARVFGGKVVPAEVQSSLQREAGDKLRRLEGGHRLAPNLYVITVGESDQQQLASDREMTTGALARQLRGYIADQGWETYGNVRVEFEVSPTLHTGQFRTAGSVDPDAGSARAQRGAQAARISPPGAGQMTQEPGNDRGRGATPGNQARADQPYGEDSYGDEVGYNGAYQQDPAYGDPRYAQQQGYPGGGAAQQQPYGYQGQGHADQGYGAQAYGQGYAGQAYGEQAYADQGYADQGYADPNYGGAGYGDPRYAQQGYAGDYGAQGYGADYPDQASATQNYGSYAQPGNWGALNAVLQLEDGSGRTYQLREGSNVIGRGQEAQFRLPDTGVSRRHADIRWDGQVALLTDLGSTNGTTVNGAPVQDWQLAEGDVVSVGHSEIVIHFR</sequence>
<feature type="region of interest" description="Disordered" evidence="2">
    <location>
        <begin position="114"/>
        <end position="223"/>
    </location>
</feature>
<dbReference type="Gene3D" id="3.30.2320.60">
    <property type="entry name" value="FhaA, phosphopeptide-binding domain (DUF3662)"/>
    <property type="match status" value="1"/>
</dbReference>
<gene>
    <name evidence="4" type="ORF">NVS88_21690</name>
</gene>
<feature type="compositionally biased region" description="Low complexity" evidence="2">
    <location>
        <begin position="209"/>
        <end position="223"/>
    </location>
</feature>
<organism evidence="4 5">
    <name type="scientific">Speluncibacter jeojiensis</name>
    <dbReference type="NCBI Taxonomy" id="2710754"/>
    <lineage>
        <taxon>Bacteria</taxon>
        <taxon>Bacillati</taxon>
        <taxon>Actinomycetota</taxon>
        <taxon>Actinomycetes</taxon>
        <taxon>Mycobacteriales</taxon>
        <taxon>Speluncibacteraceae</taxon>
        <taxon>Speluncibacter</taxon>
    </lineage>
</organism>
<name>A0A9X4M338_9ACTN</name>
<dbReference type="EMBL" id="JANRHA010000026">
    <property type="protein sequence ID" value="MDG3017173.1"/>
    <property type="molecule type" value="Genomic_DNA"/>
</dbReference>
<evidence type="ECO:0000256" key="1">
    <source>
        <dbReference type="ARBA" id="ARBA00022553"/>
    </source>
</evidence>
<feature type="domain" description="FHA" evidence="3">
    <location>
        <begin position="331"/>
        <end position="380"/>
    </location>
</feature>
<keyword evidence="1" id="KW-0597">Phosphoprotein</keyword>
<dbReference type="InterPro" id="IPR022128">
    <property type="entry name" value="FhaA_N"/>
</dbReference>
<dbReference type="RefSeq" id="WP_332520826.1">
    <property type="nucleotide sequence ID" value="NZ_JANRHA010000026.1"/>
</dbReference>
<dbReference type="Pfam" id="PF00498">
    <property type="entry name" value="FHA"/>
    <property type="match status" value="1"/>
</dbReference>
<feature type="compositionally biased region" description="Low complexity" evidence="2">
    <location>
        <begin position="125"/>
        <end position="138"/>
    </location>
</feature>
<dbReference type="InterPro" id="IPR008984">
    <property type="entry name" value="SMAD_FHA_dom_sf"/>
</dbReference>
<protein>
    <submittedName>
        <fullName evidence="4">DUF3662 domain-containing protein</fullName>
    </submittedName>
</protein>
<dbReference type="PANTHER" id="PTHR23308">
    <property type="entry name" value="NUCLEAR INHIBITOR OF PROTEIN PHOSPHATASE-1"/>
    <property type="match status" value="1"/>
</dbReference>
<reference evidence="4" key="1">
    <citation type="submission" date="2022-08" db="EMBL/GenBank/DDBJ databases">
        <title>Genome analysis of Corynebacteriales strain.</title>
        <authorList>
            <person name="Lee S.D."/>
        </authorList>
    </citation>
    <scope>NUCLEOTIDE SEQUENCE</scope>
    <source>
        <strain evidence="4">D3-21</strain>
    </source>
</reference>
<dbReference type="Pfam" id="PF12401">
    <property type="entry name" value="FhaA_N"/>
    <property type="match status" value="1"/>
</dbReference>